<sequence length="440" mass="46823">MDGRTLPLPTAQLDLHVTTCSRGDQDGARGRTPAGSIPAAGLPKGGGSANGGECRSSHHGCNEEGSSIGVQPKKDTRRRRGQQCRRKRFRRKRFRRRSGGRGGGESRVGSGAEDRFSSSASFGSVTQTKPVGTGTSTWKGSFVKGSRCCCSCVPLSRRGSSADARVSSGQAGAPETFDGESDGWVKPQEPTEKGKGKGGFRPRHRRGHSTGHIAHGTNPSARAARITQPQGWEAGGGGSSATTSTTSSTGSTALAVAAASGGGEGGRETVLSWGRRSGSWGAGGVAAADREFNRILKSGVDVFKHCSTRESTQQWVDVVPKRIKEFLSRSCPLEDENEGLVTLFLDKERENLCWCPPGAAELVPDERYSLSVRSLVEVVPGDSVHPRVLSLRSAGRANPLVFELDSDDLYDILSQGIVRILERNHLRDTLMVDPRNFAAI</sequence>
<feature type="compositionally biased region" description="Basic residues" evidence="1">
    <location>
        <begin position="75"/>
        <end position="99"/>
    </location>
</feature>
<organism evidence="2 3">
    <name type="scientific">Ectocarpus siliculosus</name>
    <name type="common">Brown alga</name>
    <name type="synonym">Conferva siliculosa</name>
    <dbReference type="NCBI Taxonomy" id="2880"/>
    <lineage>
        <taxon>Eukaryota</taxon>
        <taxon>Sar</taxon>
        <taxon>Stramenopiles</taxon>
        <taxon>Ochrophyta</taxon>
        <taxon>PX clade</taxon>
        <taxon>Phaeophyceae</taxon>
        <taxon>Ectocarpales</taxon>
        <taxon>Ectocarpaceae</taxon>
        <taxon>Ectocarpus</taxon>
    </lineage>
</organism>
<evidence type="ECO:0000313" key="3">
    <source>
        <dbReference type="Proteomes" id="UP000002630"/>
    </source>
</evidence>
<accession>D8LGU4</accession>
<feature type="compositionally biased region" description="Low complexity" evidence="1">
    <location>
        <begin position="240"/>
        <end position="250"/>
    </location>
</feature>
<evidence type="ECO:0000313" key="2">
    <source>
        <dbReference type="EMBL" id="CBN75797.1"/>
    </source>
</evidence>
<feature type="region of interest" description="Disordered" evidence="1">
    <location>
        <begin position="159"/>
        <end position="250"/>
    </location>
</feature>
<evidence type="ECO:0000256" key="1">
    <source>
        <dbReference type="SAM" id="MobiDB-lite"/>
    </source>
</evidence>
<dbReference type="InParanoid" id="D8LGU4"/>
<feature type="compositionally biased region" description="Polar residues" evidence="1">
    <location>
        <begin position="117"/>
        <end position="137"/>
    </location>
</feature>
<proteinExistence type="predicted"/>
<dbReference type="EMBL" id="FN649760">
    <property type="protein sequence ID" value="CBN75797.1"/>
    <property type="molecule type" value="Genomic_DNA"/>
</dbReference>
<feature type="compositionally biased region" description="Basic residues" evidence="1">
    <location>
        <begin position="196"/>
        <end position="209"/>
    </location>
</feature>
<name>D8LGU4_ECTSI</name>
<dbReference type="Proteomes" id="UP000002630">
    <property type="component" value="Unassembled WGS sequence"/>
</dbReference>
<protein>
    <submittedName>
        <fullName evidence="2">Uncharacterized protein</fullName>
    </submittedName>
</protein>
<reference evidence="2 3" key="1">
    <citation type="journal article" date="2010" name="Nature">
        <title>The Ectocarpus genome and the independent evolution of multicellularity in brown algae.</title>
        <authorList>
            <person name="Cock J.M."/>
            <person name="Sterck L."/>
            <person name="Rouze P."/>
            <person name="Scornet D."/>
            <person name="Allen A.E."/>
            <person name="Amoutzias G."/>
            <person name="Anthouard V."/>
            <person name="Artiguenave F."/>
            <person name="Aury J.M."/>
            <person name="Badger J.H."/>
            <person name="Beszteri B."/>
            <person name="Billiau K."/>
            <person name="Bonnet E."/>
            <person name="Bothwell J.H."/>
            <person name="Bowler C."/>
            <person name="Boyen C."/>
            <person name="Brownlee C."/>
            <person name="Carrano C.J."/>
            <person name="Charrier B."/>
            <person name="Cho G.Y."/>
            <person name="Coelho S.M."/>
            <person name="Collen J."/>
            <person name="Corre E."/>
            <person name="Da Silva C."/>
            <person name="Delage L."/>
            <person name="Delaroque N."/>
            <person name="Dittami S.M."/>
            <person name="Doulbeau S."/>
            <person name="Elias M."/>
            <person name="Farnham G."/>
            <person name="Gachon C.M."/>
            <person name="Gschloessl B."/>
            <person name="Heesch S."/>
            <person name="Jabbari K."/>
            <person name="Jubin C."/>
            <person name="Kawai H."/>
            <person name="Kimura K."/>
            <person name="Kloareg B."/>
            <person name="Kupper F.C."/>
            <person name="Lang D."/>
            <person name="Le Bail A."/>
            <person name="Leblanc C."/>
            <person name="Lerouge P."/>
            <person name="Lohr M."/>
            <person name="Lopez P.J."/>
            <person name="Martens C."/>
            <person name="Maumus F."/>
            <person name="Michel G."/>
            <person name="Miranda-Saavedra D."/>
            <person name="Morales J."/>
            <person name="Moreau H."/>
            <person name="Motomura T."/>
            <person name="Nagasato C."/>
            <person name="Napoli C.A."/>
            <person name="Nelson D.R."/>
            <person name="Nyvall-Collen P."/>
            <person name="Peters A.F."/>
            <person name="Pommier C."/>
            <person name="Potin P."/>
            <person name="Poulain J."/>
            <person name="Quesneville H."/>
            <person name="Read B."/>
            <person name="Rensing S.A."/>
            <person name="Ritter A."/>
            <person name="Rousvoal S."/>
            <person name="Samanta M."/>
            <person name="Samson G."/>
            <person name="Schroeder D.C."/>
            <person name="Segurens B."/>
            <person name="Strittmatter M."/>
            <person name="Tonon T."/>
            <person name="Tregear J.W."/>
            <person name="Valentin K."/>
            <person name="von Dassow P."/>
            <person name="Yamagishi T."/>
            <person name="Van de Peer Y."/>
            <person name="Wincker P."/>
        </authorList>
    </citation>
    <scope>NUCLEOTIDE SEQUENCE [LARGE SCALE GENOMIC DNA]</scope>
    <source>
        <strain evidence="3">Ec32 / CCAP1310/4</strain>
    </source>
</reference>
<dbReference type="AlphaFoldDB" id="D8LGU4"/>
<gene>
    <name evidence="2" type="ORF">Esi_0181_0027</name>
</gene>
<feature type="region of interest" description="Disordered" evidence="1">
    <location>
        <begin position="20"/>
        <end position="137"/>
    </location>
</feature>
<dbReference type="OrthoDB" id="10377672at2759"/>
<keyword evidence="3" id="KW-1185">Reference proteome</keyword>